<dbReference type="InterPro" id="IPR012337">
    <property type="entry name" value="RNaseH-like_sf"/>
</dbReference>
<gene>
    <name evidence="2" type="ORF">AGERDE_LOCUS13172</name>
</gene>
<evidence type="ECO:0000313" key="3">
    <source>
        <dbReference type="Proteomes" id="UP000789831"/>
    </source>
</evidence>
<comment type="caution">
    <text evidence="2">The sequence shown here is derived from an EMBL/GenBank/DDBJ whole genome shotgun (WGS) entry which is preliminary data.</text>
</comment>
<dbReference type="Pfam" id="PF05699">
    <property type="entry name" value="Dimer_Tnp_hAT"/>
    <property type="match status" value="1"/>
</dbReference>
<dbReference type="InterPro" id="IPR008906">
    <property type="entry name" value="HATC_C_dom"/>
</dbReference>
<feature type="non-terminal residue" evidence="2">
    <location>
        <position position="1"/>
    </location>
</feature>
<keyword evidence="3" id="KW-1185">Reference proteome</keyword>
<dbReference type="EMBL" id="CAJVPL010015277">
    <property type="protein sequence ID" value="CAG8692980.1"/>
    <property type="molecule type" value="Genomic_DNA"/>
</dbReference>
<feature type="domain" description="HAT C-terminal dimerisation" evidence="1">
    <location>
        <begin position="2"/>
        <end position="44"/>
    </location>
</feature>
<proteinExistence type="predicted"/>
<protein>
    <submittedName>
        <fullName evidence="2">12040_t:CDS:1</fullName>
    </submittedName>
</protein>
<evidence type="ECO:0000313" key="2">
    <source>
        <dbReference type="EMBL" id="CAG8692980.1"/>
    </source>
</evidence>
<accession>A0A9N9EVN0</accession>
<dbReference type="SUPFAM" id="SSF53098">
    <property type="entry name" value="Ribonuclease H-like"/>
    <property type="match status" value="1"/>
</dbReference>
<reference evidence="2" key="1">
    <citation type="submission" date="2021-06" db="EMBL/GenBank/DDBJ databases">
        <authorList>
            <person name="Kallberg Y."/>
            <person name="Tangrot J."/>
            <person name="Rosling A."/>
        </authorList>
    </citation>
    <scope>NUCLEOTIDE SEQUENCE</scope>
    <source>
        <strain evidence="2">MT106</strain>
    </source>
</reference>
<evidence type="ECO:0000259" key="1">
    <source>
        <dbReference type="Pfam" id="PF05699"/>
    </source>
</evidence>
<feature type="non-terminal residue" evidence="2">
    <location>
        <position position="86"/>
    </location>
</feature>
<dbReference type="Proteomes" id="UP000789831">
    <property type="component" value="Unassembled WGS sequence"/>
</dbReference>
<organism evidence="2 3">
    <name type="scientific">Ambispora gerdemannii</name>
    <dbReference type="NCBI Taxonomy" id="144530"/>
    <lineage>
        <taxon>Eukaryota</taxon>
        <taxon>Fungi</taxon>
        <taxon>Fungi incertae sedis</taxon>
        <taxon>Mucoromycota</taxon>
        <taxon>Glomeromycotina</taxon>
        <taxon>Glomeromycetes</taxon>
        <taxon>Archaeosporales</taxon>
        <taxon>Ambisporaceae</taxon>
        <taxon>Ambispora</taxon>
    </lineage>
</organism>
<name>A0A9N9EVN0_9GLOM</name>
<dbReference type="AlphaFoldDB" id="A0A9N9EVN0"/>
<dbReference type="GO" id="GO:0046983">
    <property type="term" value="F:protein dimerization activity"/>
    <property type="evidence" value="ECO:0007669"/>
    <property type="project" value="InterPro"/>
</dbReference>
<sequence>KLHSDNYSTLSRLAWDYLAIPTSSVPSESTFSIEKHTISTYESSGDDWSYNIADSDNGKNSITTDLSTSTQEQALMFNYDVYSHSV</sequence>